<dbReference type="SUPFAM" id="SSF46894">
    <property type="entry name" value="C-terminal effector domain of the bipartite response regulators"/>
    <property type="match status" value="1"/>
</dbReference>
<dbReference type="InterPro" id="IPR051677">
    <property type="entry name" value="AfsR-DnrI-RedD_regulator"/>
</dbReference>
<evidence type="ECO:0000256" key="1">
    <source>
        <dbReference type="ARBA" id="ARBA00005820"/>
    </source>
</evidence>
<dbReference type="SMART" id="SM00862">
    <property type="entry name" value="Trans_reg_C"/>
    <property type="match status" value="1"/>
</dbReference>
<keyword evidence="5" id="KW-0804">Transcription</keyword>
<dbReference type="Gene3D" id="1.10.10.10">
    <property type="entry name" value="Winged helix-like DNA-binding domain superfamily/Winged helix DNA-binding domain"/>
    <property type="match status" value="1"/>
</dbReference>
<evidence type="ECO:0000313" key="8">
    <source>
        <dbReference type="EMBL" id="MFF5899180.1"/>
    </source>
</evidence>
<reference evidence="8 9" key="1">
    <citation type="submission" date="2024-10" db="EMBL/GenBank/DDBJ databases">
        <title>The Natural Products Discovery Center: Release of the First 8490 Sequenced Strains for Exploring Actinobacteria Biosynthetic Diversity.</title>
        <authorList>
            <person name="Kalkreuter E."/>
            <person name="Kautsar S.A."/>
            <person name="Yang D."/>
            <person name="Bader C.D."/>
            <person name="Teijaro C.N."/>
            <person name="Fluegel L."/>
            <person name="Davis C.M."/>
            <person name="Simpson J.R."/>
            <person name="Lauterbach L."/>
            <person name="Steele A.D."/>
            <person name="Gui C."/>
            <person name="Meng S."/>
            <person name="Li G."/>
            <person name="Viehrig K."/>
            <person name="Ye F."/>
            <person name="Su P."/>
            <person name="Kiefer A.F."/>
            <person name="Nichols A."/>
            <person name="Cepeda A.J."/>
            <person name="Yan W."/>
            <person name="Fan B."/>
            <person name="Jiang Y."/>
            <person name="Adhikari A."/>
            <person name="Zheng C.-J."/>
            <person name="Schuster L."/>
            <person name="Cowan T.M."/>
            <person name="Smanski M.J."/>
            <person name="Chevrette M.G."/>
            <person name="De Carvalho L.P.S."/>
            <person name="Shen B."/>
        </authorList>
    </citation>
    <scope>NUCLEOTIDE SEQUENCE [LARGE SCALE GENOMIC DNA]</scope>
    <source>
        <strain evidence="8 9">NPDC012540</strain>
    </source>
</reference>
<keyword evidence="3" id="KW-0805">Transcription regulation</keyword>
<evidence type="ECO:0000256" key="3">
    <source>
        <dbReference type="ARBA" id="ARBA00023015"/>
    </source>
</evidence>
<dbReference type="PROSITE" id="PS51755">
    <property type="entry name" value="OMPR_PHOB"/>
    <property type="match status" value="1"/>
</dbReference>
<evidence type="ECO:0000256" key="4">
    <source>
        <dbReference type="ARBA" id="ARBA00023125"/>
    </source>
</evidence>
<dbReference type="SUPFAM" id="SSF48452">
    <property type="entry name" value="TPR-like"/>
    <property type="match status" value="1"/>
</dbReference>
<sequence length="264" mass="29513">MRFTVLGSVGAVVNDQFTAIAGTQQRILLATLLLRAGRLVQSEQLYTELWGDNPPDGVSNALQAHVSRLRRTLRRLGDEGPQPAPSLNIHASGYILDLCPDRVDINVFRDRIARARVAMVDAPLRARSLLDSALSLWQGDPLHDVSSSPMCRSVSLELDEEYLAALECKYELGLRCNEPHSVISELRRMSVTHPWRERLTELLMLALYRCGRQADAMEAYNAARARLVDELGIEPSPQLKRLFRDILNQEPSLNPSPQPINLAS</sequence>
<keyword evidence="9" id="KW-1185">Reference proteome</keyword>
<accession>A0ABW6XBP2</accession>
<comment type="similarity">
    <text evidence="1">Belongs to the AfsR/DnrI/RedD regulatory family.</text>
</comment>
<dbReference type="InterPro" id="IPR036388">
    <property type="entry name" value="WH-like_DNA-bd_sf"/>
</dbReference>
<dbReference type="Pfam" id="PF00486">
    <property type="entry name" value="Trans_reg_C"/>
    <property type="match status" value="1"/>
</dbReference>
<keyword evidence="2" id="KW-0902">Two-component regulatory system</keyword>
<evidence type="ECO:0000256" key="5">
    <source>
        <dbReference type="ARBA" id="ARBA00023163"/>
    </source>
</evidence>
<evidence type="ECO:0000259" key="7">
    <source>
        <dbReference type="PROSITE" id="PS51755"/>
    </source>
</evidence>
<feature type="DNA-binding region" description="OmpR/PhoB-type" evidence="6">
    <location>
        <begin position="1"/>
        <end position="98"/>
    </location>
</feature>
<dbReference type="InterPro" id="IPR001867">
    <property type="entry name" value="OmpR/PhoB-type_DNA-bd"/>
</dbReference>
<dbReference type="InterPro" id="IPR016032">
    <property type="entry name" value="Sig_transdc_resp-reg_C-effctor"/>
</dbReference>
<evidence type="ECO:0000313" key="9">
    <source>
        <dbReference type="Proteomes" id="UP001602322"/>
    </source>
</evidence>
<dbReference type="PANTHER" id="PTHR35807:SF1">
    <property type="entry name" value="TRANSCRIPTIONAL REGULATOR REDD"/>
    <property type="match status" value="1"/>
</dbReference>
<evidence type="ECO:0000256" key="2">
    <source>
        <dbReference type="ARBA" id="ARBA00023012"/>
    </source>
</evidence>
<dbReference type="Proteomes" id="UP001602322">
    <property type="component" value="Unassembled WGS sequence"/>
</dbReference>
<feature type="domain" description="OmpR/PhoB-type" evidence="7">
    <location>
        <begin position="1"/>
        <end position="98"/>
    </location>
</feature>
<dbReference type="EMBL" id="JBIBEG010000007">
    <property type="protein sequence ID" value="MFF5899180.1"/>
    <property type="molecule type" value="Genomic_DNA"/>
</dbReference>
<dbReference type="Gene3D" id="1.25.40.10">
    <property type="entry name" value="Tetratricopeptide repeat domain"/>
    <property type="match status" value="1"/>
</dbReference>
<proteinExistence type="inferred from homology"/>
<dbReference type="CDD" id="cd15831">
    <property type="entry name" value="BTAD"/>
    <property type="match status" value="1"/>
</dbReference>
<name>A0ABW6XBP2_9ACTN</name>
<dbReference type="RefSeq" id="WP_387905950.1">
    <property type="nucleotide sequence ID" value="NZ_JBIBEG010000007.1"/>
</dbReference>
<dbReference type="PANTHER" id="PTHR35807">
    <property type="entry name" value="TRANSCRIPTIONAL REGULATOR REDD-RELATED"/>
    <property type="match status" value="1"/>
</dbReference>
<gene>
    <name evidence="8" type="ORF">ACFY8O_25110</name>
</gene>
<protein>
    <submittedName>
        <fullName evidence="8">BTAD domain-containing putative transcriptional regulator</fullName>
    </submittedName>
</protein>
<dbReference type="InterPro" id="IPR005158">
    <property type="entry name" value="BTAD"/>
</dbReference>
<evidence type="ECO:0000256" key="6">
    <source>
        <dbReference type="PROSITE-ProRule" id="PRU01091"/>
    </source>
</evidence>
<organism evidence="8 9">
    <name type="scientific">Streptomyces argenteolus</name>
    <dbReference type="NCBI Taxonomy" id="67274"/>
    <lineage>
        <taxon>Bacteria</taxon>
        <taxon>Bacillati</taxon>
        <taxon>Actinomycetota</taxon>
        <taxon>Actinomycetes</taxon>
        <taxon>Kitasatosporales</taxon>
        <taxon>Streptomycetaceae</taxon>
        <taxon>Streptomyces</taxon>
    </lineage>
</organism>
<dbReference type="Pfam" id="PF03704">
    <property type="entry name" value="BTAD"/>
    <property type="match status" value="1"/>
</dbReference>
<dbReference type="SMART" id="SM01043">
    <property type="entry name" value="BTAD"/>
    <property type="match status" value="1"/>
</dbReference>
<keyword evidence="4 6" id="KW-0238">DNA-binding</keyword>
<dbReference type="InterPro" id="IPR011990">
    <property type="entry name" value="TPR-like_helical_dom_sf"/>
</dbReference>
<comment type="caution">
    <text evidence="8">The sequence shown here is derived from an EMBL/GenBank/DDBJ whole genome shotgun (WGS) entry which is preliminary data.</text>
</comment>